<feature type="domain" description="Histone chaperone" evidence="5">
    <location>
        <begin position="390"/>
        <end position="425"/>
    </location>
</feature>
<feature type="compositionally biased region" description="Polar residues" evidence="4">
    <location>
        <begin position="301"/>
        <end position="310"/>
    </location>
</feature>
<dbReference type="PANTHER" id="PTHR15410">
    <property type="entry name" value="HIRA-INTERACTING PROTEIN 3"/>
    <property type="match status" value="1"/>
</dbReference>
<gene>
    <name evidence="6" type="ORF">C2S53_015482</name>
</gene>
<evidence type="ECO:0000256" key="2">
    <source>
        <dbReference type="ARBA" id="ARBA00023186"/>
    </source>
</evidence>
<dbReference type="AlphaFoldDB" id="A0AAD4P0K5"/>
<feature type="compositionally biased region" description="Acidic residues" evidence="4">
    <location>
        <begin position="291"/>
        <end position="300"/>
    </location>
</feature>
<sequence length="450" mass="50946">MAEGDGEKRELEQQLERAVTARIQHFKDQADSLTLEAVRRLLEKDLGFEKYALDTHKRFIRQYLEKKMEAADDGNSNPTTENVDEDEQLSKEEEKILPKQEEAKSDQKKASTGNEETMEDSPIMGVLTPKSAVGTQGFSLSEPSIKKAIWERADHIQANSEKISLAGVRRLLEEDLGLDKKTLDAFKEFISQQVHEVLEGAKSEKDVKKKGSENAKRKISTKVNDEKDSNTLQSGSDDMRDKVKSKKEAASKRNIKKLEQPKKRKISNNVDIDISHKKQKKIAKRQKEDDTNSEEDESPSEDGQSQSSVERSALKKENSAPGYGKRVENLKSIIKACGMSVPPSIYKKVKQVSDDERETFLVKELEGILSREGLPKNPTEKDIKDCRKRKERARELEGIDMSNIISSSRRRSTFSFVAPEKPEIRAKKDKMIMKRVTKFGLAGGQVCNYS</sequence>
<dbReference type="EMBL" id="SDAM02001956">
    <property type="protein sequence ID" value="KAH6821725.1"/>
    <property type="molecule type" value="Genomic_DNA"/>
</dbReference>
<keyword evidence="3" id="KW-0539">Nucleus</keyword>
<protein>
    <recommendedName>
        <fullName evidence="5">Histone chaperone domain-containing protein</fullName>
    </recommendedName>
</protein>
<evidence type="ECO:0000259" key="5">
    <source>
        <dbReference type="SMART" id="SM01082"/>
    </source>
</evidence>
<evidence type="ECO:0000256" key="1">
    <source>
        <dbReference type="ARBA" id="ARBA00004123"/>
    </source>
</evidence>
<keyword evidence="2" id="KW-0143">Chaperone</keyword>
<dbReference type="PANTHER" id="PTHR15410:SF2">
    <property type="entry name" value="HIRA-INTERACTING PROTEIN 3"/>
    <property type="match status" value="1"/>
</dbReference>
<dbReference type="InterPro" id="IPR037647">
    <property type="entry name" value="HIRIP3"/>
</dbReference>
<evidence type="ECO:0000313" key="7">
    <source>
        <dbReference type="Proteomes" id="UP001190926"/>
    </source>
</evidence>
<dbReference type="GO" id="GO:0005634">
    <property type="term" value="C:nucleus"/>
    <property type="evidence" value="ECO:0007669"/>
    <property type="project" value="UniProtKB-SubCell"/>
</dbReference>
<dbReference type="Pfam" id="PF09649">
    <property type="entry name" value="CHZ"/>
    <property type="match status" value="1"/>
</dbReference>
<accession>A0AAD4P0K5</accession>
<name>A0AAD4P0K5_PERFH</name>
<dbReference type="SMART" id="SM01082">
    <property type="entry name" value="CHZ"/>
    <property type="match status" value="1"/>
</dbReference>
<organism evidence="6 7">
    <name type="scientific">Perilla frutescens var. hirtella</name>
    <name type="common">Perilla citriodora</name>
    <name type="synonym">Perilla setoyensis</name>
    <dbReference type="NCBI Taxonomy" id="608512"/>
    <lineage>
        <taxon>Eukaryota</taxon>
        <taxon>Viridiplantae</taxon>
        <taxon>Streptophyta</taxon>
        <taxon>Embryophyta</taxon>
        <taxon>Tracheophyta</taxon>
        <taxon>Spermatophyta</taxon>
        <taxon>Magnoliopsida</taxon>
        <taxon>eudicotyledons</taxon>
        <taxon>Gunneridae</taxon>
        <taxon>Pentapetalae</taxon>
        <taxon>asterids</taxon>
        <taxon>lamiids</taxon>
        <taxon>Lamiales</taxon>
        <taxon>Lamiaceae</taxon>
        <taxon>Nepetoideae</taxon>
        <taxon>Elsholtzieae</taxon>
        <taxon>Perilla</taxon>
    </lineage>
</organism>
<reference evidence="6 7" key="1">
    <citation type="journal article" date="2021" name="Nat. Commun.">
        <title>Incipient diploidization of the medicinal plant Perilla within 10,000 years.</title>
        <authorList>
            <person name="Zhang Y."/>
            <person name="Shen Q."/>
            <person name="Leng L."/>
            <person name="Zhang D."/>
            <person name="Chen S."/>
            <person name="Shi Y."/>
            <person name="Ning Z."/>
            <person name="Chen S."/>
        </authorList>
    </citation>
    <scope>NUCLEOTIDE SEQUENCE [LARGE SCALE GENOMIC DNA]</scope>
    <source>
        <strain evidence="7">cv. PC099</strain>
    </source>
</reference>
<evidence type="ECO:0000256" key="3">
    <source>
        <dbReference type="ARBA" id="ARBA00023242"/>
    </source>
</evidence>
<feature type="region of interest" description="Disordered" evidence="4">
    <location>
        <begin position="68"/>
        <end position="129"/>
    </location>
</feature>
<feature type="compositionally biased region" description="Basic and acidic residues" evidence="4">
    <location>
        <begin position="237"/>
        <end position="261"/>
    </location>
</feature>
<evidence type="ECO:0000313" key="6">
    <source>
        <dbReference type="EMBL" id="KAH6821725.1"/>
    </source>
</evidence>
<feature type="compositionally biased region" description="Basic and acidic residues" evidence="4">
    <location>
        <begin position="201"/>
        <end position="216"/>
    </location>
</feature>
<feature type="region of interest" description="Disordered" evidence="4">
    <location>
        <begin position="201"/>
        <end position="326"/>
    </location>
</feature>
<dbReference type="Proteomes" id="UP001190926">
    <property type="component" value="Unassembled WGS sequence"/>
</dbReference>
<comment type="caution">
    <text evidence="6">The sequence shown here is derived from an EMBL/GenBank/DDBJ whole genome shotgun (WGS) entry which is preliminary data.</text>
</comment>
<feature type="compositionally biased region" description="Basic and acidic residues" evidence="4">
    <location>
        <begin position="88"/>
        <end position="109"/>
    </location>
</feature>
<evidence type="ECO:0000256" key="4">
    <source>
        <dbReference type="SAM" id="MobiDB-lite"/>
    </source>
</evidence>
<proteinExistence type="predicted"/>
<comment type="subcellular location">
    <subcellularLocation>
        <location evidence="1">Nucleus</location>
    </subcellularLocation>
</comment>
<dbReference type="InterPro" id="IPR019098">
    <property type="entry name" value="Histone_chaperone_domain_CHZ"/>
</dbReference>
<keyword evidence="7" id="KW-1185">Reference proteome</keyword>